<accession>A0A8J7K1N1</accession>
<gene>
    <name evidence="1" type="ORF">IQ247_19660</name>
</gene>
<dbReference type="Proteomes" id="UP000620559">
    <property type="component" value="Unassembled WGS sequence"/>
</dbReference>
<feature type="non-terminal residue" evidence="1">
    <location>
        <position position="289"/>
    </location>
</feature>
<comment type="caution">
    <text evidence="1">The sequence shown here is derived from an EMBL/GenBank/DDBJ whole genome shotgun (WGS) entry which is preliminary data.</text>
</comment>
<reference evidence="1" key="1">
    <citation type="submission" date="2020-10" db="EMBL/GenBank/DDBJ databases">
        <authorList>
            <person name="Castelo-Branco R."/>
            <person name="Eusebio N."/>
            <person name="Adriana R."/>
            <person name="Vieira A."/>
            <person name="Brugerolle De Fraissinette N."/>
            <person name="Rezende De Castro R."/>
            <person name="Schneider M.P."/>
            <person name="Vasconcelos V."/>
            <person name="Leao P.N."/>
        </authorList>
    </citation>
    <scope>NUCLEOTIDE SEQUENCE</scope>
    <source>
        <strain evidence="1">LEGE 06105</strain>
    </source>
</reference>
<sequence length="289" mass="33043">MVGTTRQSDLVVVNTSALRSLTRAISLSRGEFSLVLVCCNYKVLQQRILEQLQQILGKDYLLQKVSLPAHARSLYTTIHTKIVKDSKKNQTLPHIALMILGLESVNGLDDLLTSINHIRDEFRKKHPFPMVLWVNEEVLRKLRRLAPDFASWAGTPIKFEMTTAQLIQFLQRETESLFTTVLDIAATREKASSITQKKSSEHRQCTLEQVWQHSNELHHAIKDLQTRGINLTPELDASLEFVFGLDEYVKDCIEKAINHFRKSYQLLIYSYQKKDEVTVSSPSPCPPIS</sequence>
<organism evidence="1 2">
    <name type="scientific">Plectonema cf. radiosum LEGE 06105</name>
    <dbReference type="NCBI Taxonomy" id="945769"/>
    <lineage>
        <taxon>Bacteria</taxon>
        <taxon>Bacillati</taxon>
        <taxon>Cyanobacteriota</taxon>
        <taxon>Cyanophyceae</taxon>
        <taxon>Oscillatoriophycideae</taxon>
        <taxon>Oscillatoriales</taxon>
        <taxon>Microcoleaceae</taxon>
        <taxon>Plectonema</taxon>
    </lineage>
</organism>
<dbReference type="EMBL" id="JADEWL010000075">
    <property type="protein sequence ID" value="MBE9214861.1"/>
    <property type="molecule type" value="Genomic_DNA"/>
</dbReference>
<keyword evidence="2" id="KW-1185">Reference proteome</keyword>
<evidence type="ECO:0000313" key="2">
    <source>
        <dbReference type="Proteomes" id="UP000620559"/>
    </source>
</evidence>
<dbReference type="AlphaFoldDB" id="A0A8J7K1N1"/>
<proteinExistence type="predicted"/>
<evidence type="ECO:0000313" key="1">
    <source>
        <dbReference type="EMBL" id="MBE9214861.1"/>
    </source>
</evidence>
<protein>
    <submittedName>
        <fullName evidence="1">Uncharacterized protein</fullName>
    </submittedName>
</protein>
<name>A0A8J7K1N1_9CYAN</name>